<organism evidence="1 2">
    <name type="scientific">Entotheonella factor</name>
    <dbReference type="NCBI Taxonomy" id="1429438"/>
    <lineage>
        <taxon>Bacteria</taxon>
        <taxon>Pseudomonadati</taxon>
        <taxon>Nitrospinota/Tectimicrobiota group</taxon>
        <taxon>Candidatus Tectimicrobiota</taxon>
        <taxon>Candidatus Entotheonellia</taxon>
        <taxon>Candidatus Entotheonellales</taxon>
        <taxon>Candidatus Entotheonellaceae</taxon>
        <taxon>Candidatus Entotheonella</taxon>
    </lineage>
</organism>
<dbReference type="InterPro" id="IPR006521">
    <property type="entry name" value="Tail_protein_I"/>
</dbReference>
<dbReference type="HOGENOM" id="CLU_086293_2_1_7"/>
<dbReference type="Proteomes" id="UP000019141">
    <property type="component" value="Unassembled WGS sequence"/>
</dbReference>
<evidence type="ECO:0000313" key="1">
    <source>
        <dbReference type="EMBL" id="ETX03590.1"/>
    </source>
</evidence>
<accession>W4M090</accession>
<dbReference type="AlphaFoldDB" id="W4M090"/>
<keyword evidence="1" id="KW-0614">Plasmid</keyword>
<sequence length="249" mass="27154">MSDPFRSLLPPNASAVERAIEQAASRAAELPVPLRDLWNPWTCPARLLPWLAWTLSVDEWDSQWDEATKRQVIAESFTIHLKKGTRGSVERILQLVGFPAAALTEWFEPAPNAAVARFHTGEPHTFSIGIDPIGNPALFDEALYQRLFRLLAHTVPARSHLCLYLDVHVPTGTGMGLTTVATQHKSLAVDLSHPPFRTTKTLGIGCTAAAVQRVRATACIEPKPLRLPGRLGVAPLAASTAVVNLTLEI</sequence>
<dbReference type="EMBL" id="AZHW01000025">
    <property type="protein sequence ID" value="ETX03590.1"/>
    <property type="molecule type" value="Genomic_DNA"/>
</dbReference>
<keyword evidence="2" id="KW-1185">Reference proteome</keyword>
<comment type="caution">
    <text evidence="1">The sequence shown here is derived from an EMBL/GenBank/DDBJ whole genome shotgun (WGS) entry which is preliminary data.</text>
</comment>
<protein>
    <recommendedName>
        <fullName evidence="3">Tail protein</fullName>
    </recommendedName>
</protein>
<dbReference type="Pfam" id="PF09684">
    <property type="entry name" value="Tail_P2_I"/>
    <property type="match status" value="1"/>
</dbReference>
<evidence type="ECO:0000313" key="2">
    <source>
        <dbReference type="Proteomes" id="UP000019141"/>
    </source>
</evidence>
<proteinExistence type="predicted"/>
<evidence type="ECO:0008006" key="3">
    <source>
        <dbReference type="Google" id="ProtNLM"/>
    </source>
</evidence>
<name>W4M090_ENTF1</name>
<gene>
    <name evidence="1" type="ORF">ETSY1_46830</name>
</gene>
<reference evidence="1 2" key="1">
    <citation type="journal article" date="2014" name="Nature">
        <title>An environmental bacterial taxon with a large and distinct metabolic repertoire.</title>
        <authorList>
            <person name="Wilson M.C."/>
            <person name="Mori T."/>
            <person name="Ruckert C."/>
            <person name="Uria A.R."/>
            <person name="Helf M.J."/>
            <person name="Takada K."/>
            <person name="Gernert C."/>
            <person name="Steffens U.A."/>
            <person name="Heycke N."/>
            <person name="Schmitt S."/>
            <person name="Rinke C."/>
            <person name="Helfrich E.J."/>
            <person name="Brachmann A.O."/>
            <person name="Gurgui C."/>
            <person name="Wakimoto T."/>
            <person name="Kracht M."/>
            <person name="Crusemann M."/>
            <person name="Hentschel U."/>
            <person name="Abe I."/>
            <person name="Matsunaga S."/>
            <person name="Kalinowski J."/>
            <person name="Takeyama H."/>
            <person name="Piel J."/>
        </authorList>
    </citation>
    <scope>NUCLEOTIDE SEQUENCE [LARGE SCALE GENOMIC DNA]</scope>
    <source>
        <strain evidence="2">TSY1</strain>
        <plasmid evidence="1">pTSY</plasmid>
    </source>
</reference>
<geneLocation type="plasmid" evidence="1">
    <name>pTSY</name>
</geneLocation>
<dbReference type="PATRIC" id="fig|1429438.4.peg.140"/>
<dbReference type="NCBIfam" id="TIGR01634">
    <property type="entry name" value="tail_P2_I"/>
    <property type="match status" value="1"/>
</dbReference>